<evidence type="ECO:0000256" key="10">
    <source>
        <dbReference type="ARBA" id="ARBA00038162"/>
    </source>
</evidence>
<comment type="subcellular location">
    <subcellularLocation>
        <location evidence="1">Golgi apparatus membrane</location>
        <topology evidence="1">Single-pass type II membrane protein</topology>
    </subcellularLocation>
</comment>
<keyword evidence="13" id="KW-1185">Reference proteome</keyword>
<evidence type="ECO:0000256" key="2">
    <source>
        <dbReference type="ARBA" id="ARBA00022676"/>
    </source>
</evidence>
<dbReference type="CDD" id="cd02537">
    <property type="entry name" value="GT8_Glycogenin"/>
    <property type="match status" value="1"/>
</dbReference>
<sequence>MVSKPSASKPKPFVLALIILSLILLLVTTTFRPNPLQNHHIHRLSPQLSYHLPIKQYHPKWYHVIKEEIKDKNIKIGLVNMDEESDELHGLEEAVRVRFDRVAKNLQWKDFFPEWIDQDEIFGQQKCPEIPMPRVGDHRGINVVVARVPCGRRVEKEGVRDVLRLQVNLVIANLLVNSGSTDHEVDRMVYVVFIGSCGPMWEIFRCDDLLWHEGKYRVYRPDLRRLKQKVLMPVGSCQLVPPFSQAGREVWRRHENSLTSTTLYPPREAYVTILHSSESYVCGAIALAQSIIQTNSTKDLVLLADDSISTKSLQGLRAAGWKIKHIKRIRSPGAEKDAYNEWNYSKLRVWQLTEYEKIIFIDADLIVLKNIDKFFVYPQVSAASNDKFLFNSGVMLVEPSKCMFEALMKKRFTLASYNGGDQGFLNEVFTWWHRWPSRLNHLKVFGNNSLDNPKHEISKNLYMIHYLGVKPWMCYKDYDCNWDVKKHNLFASDSAHRRWWQVYRAMPKKLRPYCAPSKSMDSRIRKWKVRARNGSFPDGHWKIKVRDNRRH</sequence>
<evidence type="ECO:0000256" key="9">
    <source>
        <dbReference type="ARBA" id="ARBA00023316"/>
    </source>
</evidence>
<dbReference type="GO" id="GO:0046872">
    <property type="term" value="F:metal ion binding"/>
    <property type="evidence" value="ECO:0007669"/>
    <property type="project" value="UniProtKB-KW"/>
</dbReference>
<dbReference type="InterPro" id="IPR029044">
    <property type="entry name" value="Nucleotide-diphossugar_trans"/>
</dbReference>
<keyword evidence="2" id="KW-0328">Glycosyltransferase</keyword>
<dbReference type="EC" id="2.4.1.-" evidence="11"/>
<evidence type="ECO:0000256" key="5">
    <source>
        <dbReference type="ARBA" id="ARBA00022723"/>
    </source>
</evidence>
<keyword evidence="6" id="KW-1133">Transmembrane helix</keyword>
<keyword evidence="7" id="KW-0472">Membrane</keyword>
<keyword evidence="5" id="KW-0479">Metal-binding</keyword>
<dbReference type="InterPro" id="IPR002495">
    <property type="entry name" value="Glyco_trans_8"/>
</dbReference>
<comment type="caution">
    <text evidence="12">The sequence shown here is derived from an EMBL/GenBank/DDBJ whole genome shotgun (WGS) entry which is preliminary data.</text>
</comment>
<evidence type="ECO:0000256" key="11">
    <source>
        <dbReference type="RuleBase" id="RU362027"/>
    </source>
</evidence>
<dbReference type="GO" id="GO:0000139">
    <property type="term" value="C:Golgi membrane"/>
    <property type="evidence" value="ECO:0007669"/>
    <property type="project" value="UniProtKB-SubCell"/>
</dbReference>
<dbReference type="AlphaFoldDB" id="A0ABC8TF86"/>
<name>A0ABC8TF86_9AQUA</name>
<evidence type="ECO:0000256" key="4">
    <source>
        <dbReference type="ARBA" id="ARBA00022692"/>
    </source>
</evidence>
<dbReference type="FunFam" id="3.90.550.10:FF:000018">
    <property type="entry name" value="Hexosyltransferase"/>
    <property type="match status" value="1"/>
</dbReference>
<evidence type="ECO:0000256" key="1">
    <source>
        <dbReference type="ARBA" id="ARBA00004323"/>
    </source>
</evidence>
<dbReference type="GO" id="GO:0071555">
    <property type="term" value="P:cell wall organization"/>
    <property type="evidence" value="ECO:0007669"/>
    <property type="project" value="UniProtKB-KW"/>
</dbReference>
<proteinExistence type="inferred from homology"/>
<dbReference type="Gene3D" id="3.90.550.10">
    <property type="entry name" value="Spore Coat Polysaccharide Biosynthesis Protein SpsA, Chain A"/>
    <property type="match status" value="1"/>
</dbReference>
<dbReference type="GO" id="GO:0016757">
    <property type="term" value="F:glycosyltransferase activity"/>
    <property type="evidence" value="ECO:0007669"/>
    <property type="project" value="UniProtKB-KW"/>
</dbReference>
<dbReference type="Pfam" id="PF01501">
    <property type="entry name" value="Glyco_transf_8"/>
    <property type="match status" value="1"/>
</dbReference>
<protein>
    <recommendedName>
        <fullName evidence="11">Hexosyltransferase</fullName>
        <ecNumber evidence="11">2.4.1.-</ecNumber>
    </recommendedName>
</protein>
<organism evidence="12 13">
    <name type="scientific">Ilex paraguariensis</name>
    <name type="common">yerba mate</name>
    <dbReference type="NCBI Taxonomy" id="185542"/>
    <lineage>
        <taxon>Eukaryota</taxon>
        <taxon>Viridiplantae</taxon>
        <taxon>Streptophyta</taxon>
        <taxon>Embryophyta</taxon>
        <taxon>Tracheophyta</taxon>
        <taxon>Spermatophyta</taxon>
        <taxon>Magnoliopsida</taxon>
        <taxon>eudicotyledons</taxon>
        <taxon>Gunneridae</taxon>
        <taxon>Pentapetalae</taxon>
        <taxon>asterids</taxon>
        <taxon>campanulids</taxon>
        <taxon>Aquifoliales</taxon>
        <taxon>Aquifoliaceae</taxon>
        <taxon>Ilex</taxon>
    </lineage>
</organism>
<dbReference type="SUPFAM" id="SSF53448">
    <property type="entry name" value="Nucleotide-diphospho-sugar transferases"/>
    <property type="match status" value="1"/>
</dbReference>
<dbReference type="InterPro" id="IPR050587">
    <property type="entry name" value="GNT1/Glycosyltrans_8"/>
</dbReference>
<dbReference type="Proteomes" id="UP001642360">
    <property type="component" value="Unassembled WGS sequence"/>
</dbReference>
<evidence type="ECO:0000256" key="6">
    <source>
        <dbReference type="ARBA" id="ARBA00022989"/>
    </source>
</evidence>
<evidence type="ECO:0000256" key="8">
    <source>
        <dbReference type="ARBA" id="ARBA00023211"/>
    </source>
</evidence>
<keyword evidence="9" id="KW-0961">Cell wall biogenesis/degradation</keyword>
<keyword evidence="3" id="KW-0808">Transferase</keyword>
<reference evidence="12 13" key="1">
    <citation type="submission" date="2024-02" db="EMBL/GenBank/DDBJ databases">
        <authorList>
            <person name="Vignale AGUSTIN F."/>
            <person name="Sosa J E."/>
            <person name="Modenutti C."/>
        </authorList>
    </citation>
    <scope>NUCLEOTIDE SEQUENCE [LARGE SCALE GENOMIC DNA]</scope>
</reference>
<dbReference type="EMBL" id="CAUOFW020004991">
    <property type="protein sequence ID" value="CAK9168038.1"/>
    <property type="molecule type" value="Genomic_DNA"/>
</dbReference>
<evidence type="ECO:0000256" key="7">
    <source>
        <dbReference type="ARBA" id="ARBA00023136"/>
    </source>
</evidence>
<dbReference type="PANTHER" id="PTHR11183">
    <property type="entry name" value="GLYCOGENIN SUBFAMILY MEMBER"/>
    <property type="match status" value="1"/>
</dbReference>
<comment type="similarity">
    <text evidence="10">Belongs to the glycosyltransferase 8 family. Glycogenin subfamily.</text>
</comment>
<accession>A0ABC8TF86</accession>
<keyword evidence="4" id="KW-0812">Transmembrane</keyword>
<evidence type="ECO:0000256" key="3">
    <source>
        <dbReference type="ARBA" id="ARBA00022679"/>
    </source>
</evidence>
<evidence type="ECO:0000313" key="13">
    <source>
        <dbReference type="Proteomes" id="UP001642360"/>
    </source>
</evidence>
<evidence type="ECO:0000313" key="12">
    <source>
        <dbReference type="EMBL" id="CAK9168038.1"/>
    </source>
</evidence>
<keyword evidence="8" id="KW-0464">Manganese</keyword>
<gene>
    <name evidence="12" type="ORF">ILEXP_LOCUS37367</name>
</gene>